<accession>A0A8J4Y7Z6</accession>
<keyword evidence="3" id="KW-1185">Reference proteome</keyword>
<reference evidence="2" key="1">
    <citation type="submission" date="2020-07" db="EMBL/GenBank/DDBJ databases">
        <title>The High-quality genome of the commercially important snow crab, Chionoecetes opilio.</title>
        <authorList>
            <person name="Jeong J.-H."/>
            <person name="Ryu S."/>
        </authorList>
    </citation>
    <scope>NUCLEOTIDE SEQUENCE</scope>
    <source>
        <strain evidence="2">MADBK_172401_WGS</strain>
        <tissue evidence="2">Digestive gland</tissue>
    </source>
</reference>
<dbReference type="EMBL" id="JACEEZ010016126">
    <property type="protein sequence ID" value="KAG0718406.1"/>
    <property type="molecule type" value="Genomic_DNA"/>
</dbReference>
<dbReference type="Proteomes" id="UP000770661">
    <property type="component" value="Unassembled WGS sequence"/>
</dbReference>
<dbReference type="GO" id="GO:0005085">
    <property type="term" value="F:guanyl-nucleotide exchange factor activity"/>
    <property type="evidence" value="ECO:0007669"/>
    <property type="project" value="InterPro"/>
</dbReference>
<dbReference type="GO" id="GO:0007264">
    <property type="term" value="P:small GTPase-mediated signal transduction"/>
    <property type="evidence" value="ECO:0007669"/>
    <property type="project" value="InterPro"/>
</dbReference>
<evidence type="ECO:0000313" key="2">
    <source>
        <dbReference type="EMBL" id="KAG0718406.1"/>
    </source>
</evidence>
<evidence type="ECO:0000256" key="1">
    <source>
        <dbReference type="SAM" id="MobiDB-lite"/>
    </source>
</evidence>
<dbReference type="OrthoDB" id="7358432at2759"/>
<feature type="region of interest" description="Disordered" evidence="1">
    <location>
        <begin position="83"/>
        <end position="124"/>
    </location>
</feature>
<dbReference type="AlphaFoldDB" id="A0A8J4Y7Z6"/>
<proteinExistence type="predicted"/>
<dbReference type="PANTHER" id="PTHR23317">
    <property type="entry name" value="DEDICATOR OF CYTOKINESIS DOCK"/>
    <property type="match status" value="1"/>
</dbReference>
<evidence type="ECO:0000313" key="3">
    <source>
        <dbReference type="Proteomes" id="UP000770661"/>
    </source>
</evidence>
<dbReference type="InterPro" id="IPR026791">
    <property type="entry name" value="DOCK"/>
</dbReference>
<gene>
    <name evidence="2" type="primary">DOCK7_2</name>
    <name evidence="2" type="ORF">GWK47_007731</name>
</gene>
<dbReference type="PANTHER" id="PTHR23317:SF76">
    <property type="entry name" value="LD20667P"/>
    <property type="match status" value="1"/>
</dbReference>
<comment type="caution">
    <text evidence="2">The sequence shown here is derived from an EMBL/GenBank/DDBJ whole genome shotgun (WGS) entry which is preliminary data.</text>
</comment>
<name>A0A8J4Y7Z6_CHIOP</name>
<protein>
    <submittedName>
        <fullName evidence="2">Dedicator of cytokinesis protein 7</fullName>
    </submittedName>
</protein>
<organism evidence="2 3">
    <name type="scientific">Chionoecetes opilio</name>
    <name type="common">Atlantic snow crab</name>
    <name type="synonym">Cancer opilio</name>
    <dbReference type="NCBI Taxonomy" id="41210"/>
    <lineage>
        <taxon>Eukaryota</taxon>
        <taxon>Metazoa</taxon>
        <taxon>Ecdysozoa</taxon>
        <taxon>Arthropoda</taxon>
        <taxon>Crustacea</taxon>
        <taxon>Multicrustacea</taxon>
        <taxon>Malacostraca</taxon>
        <taxon>Eumalacostraca</taxon>
        <taxon>Eucarida</taxon>
        <taxon>Decapoda</taxon>
        <taxon>Pleocyemata</taxon>
        <taxon>Brachyura</taxon>
        <taxon>Eubrachyura</taxon>
        <taxon>Majoidea</taxon>
        <taxon>Majidae</taxon>
        <taxon>Chionoecetes</taxon>
    </lineage>
</organism>
<sequence length="398" mass="44182">MGDLLNCNAEPLVRFLPVLLDRLISLLVWPPTLAGTLVNIAQSCFETIGTIVNRVSGLLEDKNDQHGRNGILLSYVAYQSTLPHPDDSPHTPVGPQHPQHPPPPSSVPTQRKYSRSSSNPDLGLDVDAEIGGIFARGLDRTNSMRTGSNYENLITLQRSSGRKLTHEEVALQWVVSNGKGKDMALANSWFFFELMIKSMIEHLARTGGQDSHRKMRFSHQFCDDIQNLTSSITNEIIALNTKDGKDTRFVQNINSSLAFFLMDLLSVMDRGYVFMLIHNYCKQMNSKISLPDSGQLINLKLDFVRIVCCHEHFVALNLPFCTPLSAISAPSSPCPSIGSTTSQSSFISTVFGGDRSAFMVLSSSFRRQHFLVGLVMSDLSTALEIKYLDYQTHSLFPS</sequence>